<dbReference type="Proteomes" id="UP001060150">
    <property type="component" value="Chromosome"/>
</dbReference>
<reference evidence="2" key="1">
    <citation type="submission" date="2022-08" db="EMBL/GenBank/DDBJ databases">
        <title>Streptomyces changanensis sp. nov., an actinomycete isolated from soil.</title>
        <authorList>
            <person name="Wu H."/>
            <person name="Han L."/>
        </authorList>
    </citation>
    <scope>NUCLEOTIDE SEQUENCE</scope>
    <source>
        <strain evidence="2">HL-66</strain>
    </source>
</reference>
<feature type="region of interest" description="Disordered" evidence="1">
    <location>
        <begin position="46"/>
        <end position="100"/>
    </location>
</feature>
<organism evidence="2 3">
    <name type="scientific">Streptomyces changanensis</name>
    <dbReference type="NCBI Taxonomy" id="2964669"/>
    <lineage>
        <taxon>Bacteria</taxon>
        <taxon>Bacillati</taxon>
        <taxon>Actinomycetota</taxon>
        <taxon>Actinomycetes</taxon>
        <taxon>Kitasatosporales</taxon>
        <taxon>Streptomycetaceae</taxon>
        <taxon>Streptomyces</taxon>
    </lineage>
</organism>
<evidence type="ECO:0000256" key="1">
    <source>
        <dbReference type="SAM" id="MobiDB-lite"/>
    </source>
</evidence>
<dbReference type="RefSeq" id="WP_198549395.1">
    <property type="nucleotide sequence ID" value="NZ_CP102332.1"/>
</dbReference>
<protein>
    <submittedName>
        <fullName evidence="2">Uncharacterized protein</fullName>
    </submittedName>
</protein>
<feature type="region of interest" description="Disordered" evidence="1">
    <location>
        <begin position="1"/>
        <end position="29"/>
    </location>
</feature>
<proteinExistence type="predicted"/>
<evidence type="ECO:0000313" key="2">
    <source>
        <dbReference type="EMBL" id="UUS32903.1"/>
    </source>
</evidence>
<sequence length="100" mass="10689">MGSEGRRTVRRPQETGATEPACPSCGQPVGTEIQRRKVLGAWVPTWHPRPCGNPDCARFGEAPERGSRRTPGTPEAHRTPDGAPDGPPPRNEPGNSTKIG</sequence>
<keyword evidence="3" id="KW-1185">Reference proteome</keyword>
<gene>
    <name evidence="2" type="ORF">NRO40_20160</name>
</gene>
<name>A0ABY5NA56_9ACTN</name>
<dbReference type="EMBL" id="CP102332">
    <property type="protein sequence ID" value="UUS32903.1"/>
    <property type="molecule type" value="Genomic_DNA"/>
</dbReference>
<evidence type="ECO:0000313" key="3">
    <source>
        <dbReference type="Proteomes" id="UP001060150"/>
    </source>
</evidence>
<feature type="compositionally biased region" description="Basic and acidic residues" evidence="1">
    <location>
        <begin position="1"/>
        <end position="13"/>
    </location>
</feature>
<accession>A0ABY5NA56</accession>